<evidence type="ECO:0000256" key="3">
    <source>
        <dbReference type="ARBA" id="ARBA00023027"/>
    </source>
</evidence>
<dbReference type="InterPro" id="IPR001557">
    <property type="entry name" value="L-lactate/malate_DH"/>
</dbReference>
<feature type="binding site" evidence="5">
    <location>
        <position position="94"/>
    </location>
    <ligand>
        <name>substrate</name>
    </ligand>
</feature>
<dbReference type="InterPro" id="IPR015955">
    <property type="entry name" value="Lactate_DH/Glyco_Ohase_4_C"/>
</dbReference>
<dbReference type="InterPro" id="IPR001236">
    <property type="entry name" value="Lactate/malate_DH_N"/>
</dbReference>
<sequence>MKPVYKIGTRKVAIIGAGFVGASIAYALALRNIAREIVLIDIDKVKCDGEAKDIRHGIPIMGTADLYAGDYVDCTDCDLIIITAGRNRRQGESRLDMTSENAEIMRRVIDSVKKHYTRGCILVISNPVDILTQKASEWMSLPNGMVFGSGCLLDTSRFVRSVADYLNLSTGVINGYLVGEHGDGQVPVWSRVTVGGIPIEEYCQCIGIEWNSNIREQIETTTRDMGAEIIRAKGKTHYGIATSVCFIADAIMNQRPTIVSVSSPLMGEHGVRGVSLSVPSVIGPVGVQQRIREKWAPDEYRRFFDAVEKVRGILSQLEC</sequence>
<dbReference type="PRINTS" id="PR00086">
    <property type="entry name" value="LLDHDRGNASE"/>
</dbReference>
<evidence type="ECO:0000256" key="1">
    <source>
        <dbReference type="ARBA" id="ARBA00006054"/>
    </source>
</evidence>
<evidence type="ECO:0000256" key="6">
    <source>
        <dbReference type="PIRSR" id="PIRSR000102-3"/>
    </source>
</evidence>
<feature type="binding site" evidence="6">
    <location>
        <begin position="124"/>
        <end position="126"/>
    </location>
    <ligand>
        <name>NAD(+)</name>
        <dbReference type="ChEBI" id="CHEBI:57540"/>
    </ligand>
</feature>
<dbReference type="Gene3D" id="3.90.110.10">
    <property type="entry name" value="Lactate dehydrogenase/glycoside hydrolase, family 4, C-terminal"/>
    <property type="match status" value="1"/>
</dbReference>
<evidence type="ECO:0000256" key="5">
    <source>
        <dbReference type="PIRSR" id="PIRSR000102-2"/>
    </source>
</evidence>
<feature type="binding site" evidence="6">
    <location>
        <position position="41"/>
    </location>
    <ligand>
        <name>NAD(+)</name>
        <dbReference type="ChEBI" id="CHEBI:57540"/>
    </ligand>
</feature>
<feature type="transmembrane region" description="Helical" evidence="8">
    <location>
        <begin position="12"/>
        <end position="30"/>
    </location>
</feature>
<evidence type="ECO:0000313" key="12">
    <source>
        <dbReference type="Proteomes" id="UP000236311"/>
    </source>
</evidence>
<dbReference type="Pfam" id="PF02866">
    <property type="entry name" value="Ldh_1_C"/>
    <property type="match status" value="1"/>
</dbReference>
<feature type="binding site" evidence="5">
    <location>
        <position position="126"/>
    </location>
    <ligand>
        <name>substrate</name>
    </ligand>
</feature>
<dbReference type="PANTHER" id="PTHR43128">
    <property type="entry name" value="L-2-HYDROXYCARBOXYLATE DEHYDROGENASE (NAD(P)(+))"/>
    <property type="match status" value="1"/>
</dbReference>
<dbReference type="EMBL" id="OFSM01000001">
    <property type="protein sequence ID" value="SOY27360.1"/>
    <property type="molecule type" value="Genomic_DNA"/>
</dbReference>
<keyword evidence="12" id="KW-1185">Reference proteome</keyword>
<evidence type="ECO:0000256" key="8">
    <source>
        <dbReference type="SAM" id="Phobius"/>
    </source>
</evidence>
<feature type="domain" description="Lactate/malate dehydrogenase N-terminal" evidence="9">
    <location>
        <begin position="11"/>
        <end position="148"/>
    </location>
</feature>
<dbReference type="GO" id="GO:0006089">
    <property type="term" value="P:lactate metabolic process"/>
    <property type="evidence" value="ECO:0007669"/>
    <property type="project" value="TreeGrafter"/>
</dbReference>
<dbReference type="Pfam" id="PF00056">
    <property type="entry name" value="Ldh_1_N"/>
    <property type="match status" value="1"/>
</dbReference>
<dbReference type="AlphaFoldDB" id="A0A2K4ZA71"/>
<evidence type="ECO:0000256" key="7">
    <source>
        <dbReference type="RuleBase" id="RU003369"/>
    </source>
</evidence>
<feature type="binding site" evidence="5">
    <location>
        <position position="88"/>
    </location>
    <ligand>
        <name>substrate</name>
    </ligand>
</feature>
<reference evidence="11 12" key="1">
    <citation type="submission" date="2018-01" db="EMBL/GenBank/DDBJ databases">
        <authorList>
            <person name="Gaut B.S."/>
            <person name="Morton B.R."/>
            <person name="Clegg M.T."/>
            <person name="Duvall M.R."/>
        </authorList>
    </citation>
    <scope>NUCLEOTIDE SEQUENCE [LARGE SCALE GENOMIC DNA]</scope>
    <source>
        <strain evidence="11">GP69</strain>
    </source>
</reference>
<evidence type="ECO:0000256" key="2">
    <source>
        <dbReference type="ARBA" id="ARBA00023002"/>
    </source>
</evidence>
<dbReference type="EC" id="1.1.1.27" evidence="11"/>
<organism evidence="11 12">
    <name type="scientific">Acetatifactor muris</name>
    <dbReference type="NCBI Taxonomy" id="879566"/>
    <lineage>
        <taxon>Bacteria</taxon>
        <taxon>Bacillati</taxon>
        <taxon>Bacillota</taxon>
        <taxon>Clostridia</taxon>
        <taxon>Lachnospirales</taxon>
        <taxon>Lachnospiraceae</taxon>
        <taxon>Acetatifactor</taxon>
    </lineage>
</organism>
<dbReference type="GO" id="GO:0004459">
    <property type="term" value="F:L-lactate dehydrogenase (NAD+) activity"/>
    <property type="evidence" value="ECO:0007669"/>
    <property type="project" value="UniProtKB-EC"/>
</dbReference>
<keyword evidence="8" id="KW-1133">Transmembrane helix</keyword>
<keyword evidence="2 7" id="KW-0560">Oxidoreductase</keyword>
<dbReference type="PIRSF" id="PIRSF000102">
    <property type="entry name" value="Lac_mal_DH"/>
    <property type="match status" value="1"/>
</dbReference>
<keyword evidence="8" id="KW-0472">Membrane</keyword>
<accession>A0A2K4ZA71</accession>
<comment type="similarity">
    <text evidence="1">Belongs to the LDH/MDH superfamily. LDH family.</text>
</comment>
<dbReference type="InterPro" id="IPR036291">
    <property type="entry name" value="NAD(P)-bd_dom_sf"/>
</dbReference>
<feature type="binding site" evidence="6">
    <location>
        <begin position="16"/>
        <end position="21"/>
    </location>
    <ligand>
        <name>NAD(+)</name>
        <dbReference type="ChEBI" id="CHEBI:57540"/>
    </ligand>
</feature>
<dbReference type="RefSeq" id="WP_103237501.1">
    <property type="nucleotide sequence ID" value="NZ_JANJZD010000008.1"/>
</dbReference>
<dbReference type="Proteomes" id="UP000236311">
    <property type="component" value="Unassembled WGS sequence"/>
</dbReference>
<feature type="domain" description="Lactate/malate dehydrogenase C-terminal" evidence="10">
    <location>
        <begin position="153"/>
        <end position="294"/>
    </location>
</feature>
<dbReference type="SUPFAM" id="SSF56327">
    <property type="entry name" value="LDH C-terminal domain-like"/>
    <property type="match status" value="1"/>
</dbReference>
<dbReference type="OrthoDB" id="9802969at2"/>
<proteinExistence type="inferred from homology"/>
<keyword evidence="3 6" id="KW-0520">NAD</keyword>
<evidence type="ECO:0000259" key="9">
    <source>
        <dbReference type="Pfam" id="PF00056"/>
    </source>
</evidence>
<name>A0A2K4ZA71_9FIRM</name>
<dbReference type="Gene3D" id="3.40.50.720">
    <property type="entry name" value="NAD(P)-binding Rossmann-like Domain"/>
    <property type="match status" value="1"/>
</dbReference>
<dbReference type="PANTHER" id="PTHR43128:SF16">
    <property type="entry name" value="L-LACTATE DEHYDROGENASE"/>
    <property type="match status" value="1"/>
</dbReference>
<feature type="binding site" evidence="5">
    <location>
        <position position="157"/>
    </location>
    <ligand>
        <name>substrate</name>
    </ligand>
</feature>
<evidence type="ECO:0000259" key="10">
    <source>
        <dbReference type="Pfam" id="PF02866"/>
    </source>
</evidence>
<evidence type="ECO:0000256" key="4">
    <source>
        <dbReference type="PIRSR" id="PIRSR000102-1"/>
    </source>
</evidence>
<gene>
    <name evidence="11" type="primary">ldh_1</name>
    <name evidence="11" type="ORF">AMURIS_00064</name>
</gene>
<dbReference type="SUPFAM" id="SSF51735">
    <property type="entry name" value="NAD(P)-binding Rossmann-fold domains"/>
    <property type="match status" value="1"/>
</dbReference>
<evidence type="ECO:0000313" key="11">
    <source>
        <dbReference type="EMBL" id="SOY27360.1"/>
    </source>
</evidence>
<feature type="active site" description="Proton acceptor" evidence="4">
    <location>
        <position position="181"/>
    </location>
</feature>
<feature type="binding site" evidence="6">
    <location>
        <position position="101"/>
    </location>
    <ligand>
        <name>NAD(+)</name>
        <dbReference type="ChEBI" id="CHEBI:57540"/>
    </ligand>
</feature>
<protein>
    <submittedName>
        <fullName evidence="11">L-lactate dehydrogenase</fullName>
        <ecNumber evidence="11">1.1.1.27</ecNumber>
    </submittedName>
</protein>
<dbReference type="InterPro" id="IPR022383">
    <property type="entry name" value="Lactate/malate_DH_C"/>
</dbReference>
<keyword evidence="8" id="KW-0812">Transmembrane</keyword>